<dbReference type="EMBL" id="AP011803">
    <property type="protein sequence ID" value="BAL59453.1"/>
    <property type="molecule type" value="Genomic_DNA"/>
</dbReference>
<reference evidence="1" key="1">
    <citation type="journal article" date="2005" name="Environ. Microbiol.">
        <title>Genetic and functional properties of uncultivated thermophilic crenarchaeotes from a subsurface gold mine as revealed by analysis of genome fragments.</title>
        <authorList>
            <person name="Nunoura T."/>
            <person name="Hirayama H."/>
            <person name="Takami H."/>
            <person name="Oida H."/>
            <person name="Nishi S."/>
            <person name="Shimamura S."/>
            <person name="Suzuki Y."/>
            <person name="Inagaki F."/>
            <person name="Takai K."/>
            <person name="Nealson K.H."/>
            <person name="Horikoshi K."/>
        </authorList>
    </citation>
    <scope>NUCLEOTIDE SEQUENCE</scope>
</reference>
<accession>H5SV24</accession>
<protein>
    <submittedName>
        <fullName evidence="1">Uncharacterized protein</fullName>
    </submittedName>
</protein>
<name>H5SV24_ACEAU</name>
<organism evidence="1">
    <name type="scientific">Acetithermum autotrophicum</name>
    <dbReference type="NCBI Taxonomy" id="1446466"/>
    <lineage>
        <taxon>Bacteria</taxon>
        <taxon>Candidatus Bipolaricaulota</taxon>
        <taxon>Candidatus Acetithermum</taxon>
    </lineage>
</organism>
<dbReference type="AlphaFoldDB" id="H5SV24"/>
<evidence type="ECO:0000313" key="1">
    <source>
        <dbReference type="EMBL" id="BAL59453.1"/>
    </source>
</evidence>
<gene>
    <name evidence="1" type="ORF">HGMM_OP4C089</name>
</gene>
<reference evidence="1" key="2">
    <citation type="journal article" date="2012" name="PLoS ONE">
        <title>A Deeply Branching Thermophilic Bacterium with an Ancient Acetyl-CoA Pathway Dominates a Subsurface Ecosystem.</title>
        <authorList>
            <person name="Takami H."/>
            <person name="Noguchi H."/>
            <person name="Takaki Y."/>
            <person name="Uchiyama I."/>
            <person name="Toyoda A."/>
            <person name="Nishi S."/>
            <person name="Chee G.-J."/>
            <person name="Arai W."/>
            <person name="Nunoura T."/>
            <person name="Itoh T."/>
            <person name="Hattori M."/>
            <person name="Takai K."/>
        </authorList>
    </citation>
    <scope>NUCLEOTIDE SEQUENCE</scope>
</reference>
<proteinExistence type="predicted"/>
<sequence>MDRRRDRSCAGVVGVSLTCTVYSKTAMALFDRPDKYFQFYAQVHFLTCETCLSHHGEISENPQHKPPLHPDCRCHLLEFPPTKLEYYQEQAERMKFRAQQELLRRKLWREAVESLNGSDFARVEALFRQAAQIEFYLEEVEQLCAEKRALLEKDPELRARLQKLFIKFYRMKFSLDKYRPIPPKLILAWETQGIERLKELLP</sequence>